<dbReference type="Proteomes" id="UP000244948">
    <property type="component" value="Unassembled WGS sequence"/>
</dbReference>
<feature type="domain" description="Methyltransferase" evidence="1">
    <location>
        <begin position="67"/>
        <end position="149"/>
    </location>
</feature>
<dbReference type="Gene3D" id="3.40.50.150">
    <property type="entry name" value="Vaccinia Virus protein VP39"/>
    <property type="match status" value="1"/>
</dbReference>
<dbReference type="GO" id="GO:0008168">
    <property type="term" value="F:methyltransferase activity"/>
    <property type="evidence" value="ECO:0007669"/>
    <property type="project" value="UniProtKB-KW"/>
</dbReference>
<accession>A0A2U2AM89</accession>
<sequence>MAKIKMIDEIDFGALYREHAKASLRRPKTAADWDARAEKLAAEGEGSSNDYAAAFLDRMELSGVKTVLDVGSGSGTIALAVAPYVEKVYALDHSPKMLALLAEKAKMAGIDNIETILLSWEDDWSDVPVCDIALSSRSSMVSDLEDALDKLNSRAEKAVYMTMTMRQGYINREFLDLLEREYIGFPTYIYALNLLYQQGYNVAVDFITADHRRQREALSLEDFVKEVDRSLGPLSSSEKERVERYYSANHERLLQLYHDIRPWAFLHWDRR</sequence>
<evidence type="ECO:0000313" key="3">
    <source>
        <dbReference type="Proteomes" id="UP000244948"/>
    </source>
</evidence>
<name>A0A2U2AM89_9GAMM</name>
<dbReference type="InterPro" id="IPR029063">
    <property type="entry name" value="SAM-dependent_MTases_sf"/>
</dbReference>
<dbReference type="SUPFAM" id="SSF53335">
    <property type="entry name" value="S-adenosyl-L-methionine-dependent methyltransferases"/>
    <property type="match status" value="1"/>
</dbReference>
<keyword evidence="2" id="KW-0808">Transferase</keyword>
<dbReference type="InterPro" id="IPR041698">
    <property type="entry name" value="Methyltransf_25"/>
</dbReference>
<dbReference type="AlphaFoldDB" id="A0A2U2AM89"/>
<dbReference type="Pfam" id="PF13649">
    <property type="entry name" value="Methyltransf_25"/>
    <property type="match status" value="1"/>
</dbReference>
<gene>
    <name evidence="2" type="ORF">DC082_01960</name>
</gene>
<dbReference type="EMBL" id="QEWR01000002">
    <property type="protein sequence ID" value="PWD84331.1"/>
    <property type="molecule type" value="Genomic_DNA"/>
</dbReference>
<organism evidence="2 3">
    <name type="scientific">Ignatzschineria indica</name>
    <dbReference type="NCBI Taxonomy" id="472583"/>
    <lineage>
        <taxon>Bacteria</taxon>
        <taxon>Pseudomonadati</taxon>
        <taxon>Pseudomonadota</taxon>
        <taxon>Gammaproteobacteria</taxon>
        <taxon>Cardiobacteriales</taxon>
        <taxon>Ignatzschineriaceae</taxon>
        <taxon>Ignatzschineria</taxon>
    </lineage>
</organism>
<dbReference type="RefSeq" id="WP_109235527.1">
    <property type="nucleotide sequence ID" value="NZ_BMXZ01000001.1"/>
</dbReference>
<evidence type="ECO:0000259" key="1">
    <source>
        <dbReference type="Pfam" id="PF13649"/>
    </source>
</evidence>
<dbReference type="CDD" id="cd02440">
    <property type="entry name" value="AdoMet_MTases"/>
    <property type="match status" value="1"/>
</dbReference>
<evidence type="ECO:0000313" key="2">
    <source>
        <dbReference type="EMBL" id="PWD84331.1"/>
    </source>
</evidence>
<protein>
    <submittedName>
        <fullName evidence="2">SAM-dependent methyltransferase</fullName>
    </submittedName>
</protein>
<dbReference type="GO" id="GO:0032259">
    <property type="term" value="P:methylation"/>
    <property type="evidence" value="ECO:0007669"/>
    <property type="project" value="UniProtKB-KW"/>
</dbReference>
<keyword evidence="3" id="KW-1185">Reference proteome</keyword>
<reference evidence="2 3" key="1">
    <citation type="journal article" date="2018" name="Genome Announc.">
        <title>Ignatzschineria cameli sp. nov., isolated from necrotic foot tissue of dromedaries (Camelus dromedarius) and associated maggots (Wohlfahrtia species) in Dubai.</title>
        <authorList>
            <person name="Tsang C.C."/>
            <person name="Tang J.Y."/>
            <person name="Fong J.Y."/>
            <person name="Kinne J."/>
            <person name="Lee H.H."/>
            <person name="Joseph M."/>
            <person name="Jose S."/>
            <person name="Schuster R.K."/>
            <person name="Tang Y."/>
            <person name="Sivakumar S."/>
            <person name="Chen J.H."/>
            <person name="Teng J.L."/>
            <person name="Lau S.K."/>
            <person name="Wernery U."/>
            <person name="Woo P.C."/>
        </authorList>
    </citation>
    <scope>NUCLEOTIDE SEQUENCE [LARGE SCALE GENOMIC DNA]</scope>
    <source>
        <strain evidence="2 3">KCTC 22643</strain>
    </source>
</reference>
<proteinExistence type="predicted"/>
<comment type="caution">
    <text evidence="2">The sequence shown here is derived from an EMBL/GenBank/DDBJ whole genome shotgun (WGS) entry which is preliminary data.</text>
</comment>
<keyword evidence="2" id="KW-0489">Methyltransferase</keyword>